<dbReference type="OrthoDB" id="9802794at2"/>
<name>A0A0M9UDQ5_9CHLR</name>
<keyword evidence="1" id="KW-0808">Transferase</keyword>
<reference evidence="4 6" key="1">
    <citation type="journal article" date="2015" name="Genome Announc.">
        <title>Draft Genome Sequence of a Heterotrophic Facultative Anaerobic Thermophilic Bacterium, Ardenticatena maritima Strain 110ST.</title>
        <authorList>
            <person name="Kawaichi S."/>
            <person name="Yoshida T."/>
            <person name="Sako Y."/>
            <person name="Nakamura R."/>
        </authorList>
    </citation>
    <scope>NUCLEOTIDE SEQUENCE [LARGE SCALE GENOMIC DNA]</scope>
    <source>
        <strain evidence="4 6">110S</strain>
    </source>
</reference>
<dbReference type="PANTHER" id="PTHR43793:SF2">
    <property type="entry name" value="BIFUNCTIONAL PROTEIN HLDE"/>
    <property type="match status" value="1"/>
</dbReference>
<evidence type="ECO:0000256" key="1">
    <source>
        <dbReference type="ARBA" id="ARBA00022679"/>
    </source>
</evidence>
<dbReference type="Proteomes" id="UP000050502">
    <property type="component" value="Unassembled WGS sequence"/>
</dbReference>
<organism evidence="4 6">
    <name type="scientific">Ardenticatena maritima</name>
    <dbReference type="NCBI Taxonomy" id="872965"/>
    <lineage>
        <taxon>Bacteria</taxon>
        <taxon>Bacillati</taxon>
        <taxon>Chloroflexota</taxon>
        <taxon>Ardenticatenia</taxon>
        <taxon>Ardenticatenales</taxon>
        <taxon>Ardenticatenaceae</taxon>
        <taxon>Ardenticatena</taxon>
    </lineage>
</organism>
<accession>A0A0M9UDQ5</accession>
<evidence type="ECO:0000259" key="3">
    <source>
        <dbReference type="Pfam" id="PF01467"/>
    </source>
</evidence>
<evidence type="ECO:0000313" key="7">
    <source>
        <dbReference type="Proteomes" id="UP000050502"/>
    </source>
</evidence>
<gene>
    <name evidence="4" type="ORF">ARMA_2630</name>
    <name evidence="5" type="ORF">SE16_09750</name>
</gene>
<reference evidence="5 7" key="2">
    <citation type="submission" date="2015-07" db="EMBL/GenBank/DDBJ databases">
        <title>Whole genome sequence of Ardenticatena maritima DSM 23922.</title>
        <authorList>
            <person name="Hemp J."/>
            <person name="Ward L.M."/>
            <person name="Pace L.A."/>
            <person name="Fischer W.W."/>
        </authorList>
    </citation>
    <scope>NUCLEOTIDE SEQUENCE [LARGE SCALE GENOMIC DNA]</scope>
    <source>
        <strain evidence="5 7">110S</strain>
    </source>
</reference>
<evidence type="ECO:0000313" key="5">
    <source>
        <dbReference type="EMBL" id="KPL87827.1"/>
    </source>
</evidence>
<dbReference type="FunCoup" id="A0A0M9UDQ5">
    <property type="interactions" value="24"/>
</dbReference>
<evidence type="ECO:0000256" key="2">
    <source>
        <dbReference type="ARBA" id="ARBA00022695"/>
    </source>
</evidence>
<dbReference type="InterPro" id="IPR014729">
    <property type="entry name" value="Rossmann-like_a/b/a_fold"/>
</dbReference>
<sequence>MGRILTLDDAQRERERLRAEGKRLVLTNGCFDLLHVGHLRSLRTAAAQGDLLWVGLNSDAAVRLLKGPQRPLVPWEERAELLSALDVVDAVIGFNDITAAHLLVALRPDVYVKGGDYTPATLPEYRLARLLGADVVLVPPVPARSTSQLIATVVERYAP</sequence>
<dbReference type="NCBIfam" id="TIGR00125">
    <property type="entry name" value="cyt_tran_rel"/>
    <property type="match status" value="1"/>
</dbReference>
<dbReference type="SUPFAM" id="SSF52374">
    <property type="entry name" value="Nucleotidylyl transferase"/>
    <property type="match status" value="1"/>
</dbReference>
<dbReference type="Pfam" id="PF01467">
    <property type="entry name" value="CTP_transf_like"/>
    <property type="match status" value="1"/>
</dbReference>
<dbReference type="Proteomes" id="UP000037784">
    <property type="component" value="Unassembled WGS sequence"/>
</dbReference>
<dbReference type="InParanoid" id="A0A0M9UDQ5"/>
<dbReference type="InterPro" id="IPR004821">
    <property type="entry name" value="Cyt_trans-like"/>
</dbReference>
<dbReference type="STRING" id="872965.SE16_09750"/>
<evidence type="ECO:0000313" key="6">
    <source>
        <dbReference type="Proteomes" id="UP000037784"/>
    </source>
</evidence>
<evidence type="ECO:0000313" key="4">
    <source>
        <dbReference type="EMBL" id="GAP64207.1"/>
    </source>
</evidence>
<dbReference type="InterPro" id="IPR050385">
    <property type="entry name" value="Archaeal_FAD_synthase"/>
</dbReference>
<protein>
    <recommendedName>
        <fullName evidence="3">Cytidyltransferase-like domain-containing protein</fullName>
    </recommendedName>
</protein>
<keyword evidence="6" id="KW-1185">Reference proteome</keyword>
<reference evidence="6" key="3">
    <citation type="submission" date="2015-08" db="EMBL/GenBank/DDBJ databases">
        <title>Draft Genome Sequence of a Heterotrophic Facultative Anaerobic Bacterium Ardenticatena maritima Strain 110S.</title>
        <authorList>
            <person name="Kawaichi S."/>
            <person name="Yoshida T."/>
            <person name="Sako Y."/>
            <person name="Nakamura R."/>
        </authorList>
    </citation>
    <scope>NUCLEOTIDE SEQUENCE [LARGE SCALE GENOMIC DNA]</scope>
    <source>
        <strain evidence="6">110S</strain>
    </source>
</reference>
<dbReference type="AlphaFoldDB" id="A0A0M9UDQ5"/>
<dbReference type="Gene3D" id="3.40.50.620">
    <property type="entry name" value="HUPs"/>
    <property type="match status" value="1"/>
</dbReference>
<dbReference type="RefSeq" id="WP_054493929.1">
    <property type="nucleotide sequence ID" value="NZ_BBZA01000230.1"/>
</dbReference>
<dbReference type="EMBL" id="BBZA01000230">
    <property type="protein sequence ID" value="GAP64207.1"/>
    <property type="molecule type" value="Genomic_DNA"/>
</dbReference>
<dbReference type="PANTHER" id="PTHR43793">
    <property type="entry name" value="FAD SYNTHASE"/>
    <property type="match status" value="1"/>
</dbReference>
<dbReference type="PATRIC" id="fig|872965.6.peg.1993"/>
<feature type="domain" description="Cytidyltransferase-like" evidence="3">
    <location>
        <begin position="26"/>
        <end position="132"/>
    </location>
</feature>
<keyword evidence="2" id="KW-0548">Nucleotidyltransferase</keyword>
<dbReference type="GO" id="GO:0016779">
    <property type="term" value="F:nucleotidyltransferase activity"/>
    <property type="evidence" value="ECO:0007669"/>
    <property type="project" value="UniProtKB-KW"/>
</dbReference>
<proteinExistence type="predicted"/>
<dbReference type="EMBL" id="LGKN01000005">
    <property type="protein sequence ID" value="KPL87827.1"/>
    <property type="molecule type" value="Genomic_DNA"/>
</dbReference>
<comment type="caution">
    <text evidence="4">The sequence shown here is derived from an EMBL/GenBank/DDBJ whole genome shotgun (WGS) entry which is preliminary data.</text>
</comment>